<protein>
    <submittedName>
        <fullName evidence="16">SDR family NAD(P)-dependent oxidoreductase</fullName>
    </submittedName>
</protein>
<dbReference type="InterPro" id="IPR018201">
    <property type="entry name" value="Ketoacyl_synth_AS"/>
</dbReference>
<accession>A0A369UGW6</accession>
<feature type="active site" description="Proton donor; for dehydratase activity" evidence="11">
    <location>
        <position position="857"/>
    </location>
</feature>
<comment type="pathway">
    <text evidence="3">Lipid metabolism; fatty acid biosynthesis.</text>
</comment>
<dbReference type="PROSITE" id="PS52019">
    <property type="entry name" value="PKS_MFAS_DH"/>
    <property type="match status" value="1"/>
</dbReference>
<dbReference type="InterPro" id="IPR013968">
    <property type="entry name" value="PKS_KR"/>
</dbReference>
<dbReference type="CDD" id="cd00833">
    <property type="entry name" value="PKS"/>
    <property type="match status" value="2"/>
</dbReference>
<dbReference type="SMART" id="SM00825">
    <property type="entry name" value="PKS_KS"/>
    <property type="match status" value="2"/>
</dbReference>
<dbReference type="SMART" id="SM00826">
    <property type="entry name" value="PKS_DH"/>
    <property type="match status" value="1"/>
</dbReference>
<evidence type="ECO:0000256" key="8">
    <source>
        <dbReference type="ARBA" id="ARBA00022679"/>
    </source>
</evidence>
<dbReference type="FunFam" id="3.40.47.10:FF:000019">
    <property type="entry name" value="Polyketide synthase type I"/>
    <property type="match status" value="1"/>
</dbReference>
<dbReference type="Pfam" id="PF00109">
    <property type="entry name" value="ketoacyl-synt"/>
    <property type="match status" value="2"/>
</dbReference>
<feature type="non-terminal residue" evidence="16">
    <location>
        <position position="1779"/>
    </location>
</feature>
<dbReference type="Gene3D" id="3.40.47.10">
    <property type="match status" value="2"/>
</dbReference>
<reference evidence="16 17" key="1">
    <citation type="submission" date="2018-07" db="EMBL/GenBank/DDBJ databases">
        <title>Dyella tabacisoli L4-6T, whole genome shotgun sequence.</title>
        <authorList>
            <person name="Zhou X.-K."/>
            <person name="Li W.-J."/>
            <person name="Duan Y.-Q."/>
        </authorList>
    </citation>
    <scope>NUCLEOTIDE SEQUENCE [LARGE SCALE GENOMIC DNA]</scope>
    <source>
        <strain evidence="16 17">L4-6</strain>
    </source>
</reference>
<dbReference type="InterPro" id="IPR042104">
    <property type="entry name" value="PKS_dehydratase_sf"/>
</dbReference>
<dbReference type="Pfam" id="PF00550">
    <property type="entry name" value="PP-binding"/>
    <property type="match status" value="1"/>
</dbReference>
<dbReference type="InterPro" id="IPR049900">
    <property type="entry name" value="PKS_mFAS_DH"/>
</dbReference>
<dbReference type="GO" id="GO:0031177">
    <property type="term" value="F:phosphopantetheine binding"/>
    <property type="evidence" value="ECO:0007669"/>
    <property type="project" value="InterPro"/>
</dbReference>
<dbReference type="InterPro" id="IPR049551">
    <property type="entry name" value="PKS_DH_C"/>
</dbReference>
<dbReference type="InterPro" id="IPR036291">
    <property type="entry name" value="NAD(P)-bd_dom_sf"/>
</dbReference>
<dbReference type="Gene3D" id="1.10.1240.100">
    <property type="match status" value="1"/>
</dbReference>
<evidence type="ECO:0000259" key="15">
    <source>
        <dbReference type="PROSITE" id="PS52019"/>
    </source>
</evidence>
<comment type="caution">
    <text evidence="16">The sequence shown here is derived from an EMBL/GenBank/DDBJ whole genome shotgun (WGS) entry which is preliminary data.</text>
</comment>
<gene>
    <name evidence="16" type="ORF">DVJ77_20640</name>
</gene>
<dbReference type="CDD" id="cd08953">
    <property type="entry name" value="KR_2_SDR_x"/>
    <property type="match status" value="1"/>
</dbReference>
<dbReference type="InterPro" id="IPR057326">
    <property type="entry name" value="KR_dom"/>
</dbReference>
<dbReference type="PROSITE" id="PS50075">
    <property type="entry name" value="CARRIER"/>
    <property type="match status" value="1"/>
</dbReference>
<dbReference type="Pfam" id="PF22336">
    <property type="entry name" value="RhiE-like_linker"/>
    <property type="match status" value="1"/>
</dbReference>
<keyword evidence="5" id="KW-0596">Phosphopantetheine</keyword>
<dbReference type="PROSITE" id="PS00012">
    <property type="entry name" value="PHOSPHOPANTETHEINE"/>
    <property type="match status" value="1"/>
</dbReference>
<dbReference type="Gene3D" id="3.10.129.110">
    <property type="entry name" value="Polyketide synthase dehydratase"/>
    <property type="match status" value="1"/>
</dbReference>
<evidence type="ECO:0000256" key="4">
    <source>
        <dbReference type="ARBA" id="ARBA00006484"/>
    </source>
</evidence>
<dbReference type="InterPro" id="IPR020806">
    <property type="entry name" value="PKS_PP-bd"/>
</dbReference>
<evidence type="ECO:0000313" key="17">
    <source>
        <dbReference type="Proteomes" id="UP000253782"/>
    </source>
</evidence>
<comment type="similarity">
    <text evidence="4">Belongs to the short-chain dehydrogenases/reductases (SDR) family.</text>
</comment>
<feature type="domain" description="Ketosynthase family 3 (KS3)" evidence="14">
    <location>
        <begin position="1530"/>
        <end position="1779"/>
    </location>
</feature>
<dbReference type="Pfam" id="PF21089">
    <property type="entry name" value="PKS_DH_N"/>
    <property type="match status" value="1"/>
</dbReference>
<dbReference type="InterPro" id="IPR054514">
    <property type="entry name" value="RhiE-like_linker"/>
</dbReference>
<feature type="region of interest" description="Disordered" evidence="12">
    <location>
        <begin position="1473"/>
        <end position="1503"/>
    </location>
</feature>
<comment type="subcellular location">
    <subcellularLocation>
        <location evidence="1">Cytoplasm</location>
    </subcellularLocation>
</comment>
<dbReference type="Pfam" id="PF14765">
    <property type="entry name" value="PS-DH"/>
    <property type="match status" value="1"/>
</dbReference>
<dbReference type="Proteomes" id="UP000253782">
    <property type="component" value="Unassembled WGS sequence"/>
</dbReference>
<dbReference type="SMART" id="SM00822">
    <property type="entry name" value="PKS_KR"/>
    <property type="match status" value="1"/>
</dbReference>
<evidence type="ECO:0000256" key="12">
    <source>
        <dbReference type="SAM" id="MobiDB-lite"/>
    </source>
</evidence>
<feature type="region of interest" description="N-terminal hotdog fold" evidence="11">
    <location>
        <begin position="659"/>
        <end position="778"/>
    </location>
</feature>
<evidence type="ECO:0000256" key="11">
    <source>
        <dbReference type="PROSITE-ProRule" id="PRU01363"/>
    </source>
</evidence>
<dbReference type="GO" id="GO:0071770">
    <property type="term" value="P:DIM/DIP cell wall layer assembly"/>
    <property type="evidence" value="ECO:0007669"/>
    <property type="project" value="TreeGrafter"/>
</dbReference>
<evidence type="ECO:0000256" key="5">
    <source>
        <dbReference type="ARBA" id="ARBA00022450"/>
    </source>
</evidence>
<feature type="region of interest" description="Disordered" evidence="12">
    <location>
        <begin position="1"/>
        <end position="28"/>
    </location>
</feature>
<dbReference type="GO" id="GO:0005886">
    <property type="term" value="C:plasma membrane"/>
    <property type="evidence" value="ECO:0007669"/>
    <property type="project" value="TreeGrafter"/>
</dbReference>
<dbReference type="GO" id="GO:0006633">
    <property type="term" value="P:fatty acid biosynthetic process"/>
    <property type="evidence" value="ECO:0007669"/>
    <property type="project" value="UniProtKB-UniPathway"/>
</dbReference>
<dbReference type="InterPro" id="IPR016039">
    <property type="entry name" value="Thiolase-like"/>
</dbReference>
<sequence length="1779" mass="190916">MNVRQIPPQENPSQLTGEEGGDRIVDHGDGGDMAIIGMACRFPGAGNYDQFWENLCNGLSSISEVPENRWDKDAFYSADVRDKNKSISKWGGFVDGVEFFDSDFFGISAREAQVMDPQQRIMLEQAWACIEDAGYDPRAFSGSRTGVYIGVFNFDYKDHLVNVLDAIEGHVSTGTHTALIPNRISHFLNLHGLSMPVDTACSSSLVALHKAAHAIRRGECDYALVGGVSVLCSPTHFISFSKTGMLSPDGSCKSFDERANGYVRGEGAAMVLIKPLAKAIRDKDRIAAVLRGTGVNHGGRARTVTYPGSTAQSNVIAEALRQANVPVNTVGYVEAHGTGTPKGDPIEVEGLKMAFARIASERGEVLNEHSCGIGSVKTNIGHLESVAGLAGLIKTILCMKHQALPPLVHYQKLNPRITFDGSPFFIVDSARPWPALVDDNGQAIPRRAGISSFGFGGVNSHVIVEEYIEPESTVSGEDIGVMDGALSGQAPVLIVLSAKTEPVLRERVHQLLAAMASPDLRRSGLADLAYTLQVGRQAMAARLALVVDSFETLQERLENWLAQSGKPEDVFSGQLSAEVLALVGDEVERDNLLTALLASGNLQAAAEKWVEGHACDWTVLHDAGKRRRLALPTYPFVKEKHWVEATPSIESAASQAAIHPLVHRNTSNFDGLRFSSRFSGNEFFLADHVVQGERTLPGVAQLEMARCAADQAVAAGGQHRLKNVVWLRPIVVGSPKEMHVALFPEGNGEFSFELFDGADGDEGLVYSQGSVVAVVETPPSAVATHDLAALRQQCAQSHRSAEACYAAFDRMGLHYGPGHRGLSELFIGQGQALARITLPDSLKSLQEGYVLHPSVLDAALQTAIAFQADDAGRWDDAALMLPFALASLDVLAPCTDSMWAVVRRSAGHAADDTLQKFDIDLCDESGRVCVRLGEFCARASISAGSDETVRTALLHVDWTAQPVTAADAPGYAQHLVLLCGVDALDADRVQAGMPGVTCLAFATDQDLAPCYESAAIALLEQIQSLSSQPGQHLIQVVVPSQGIGQTMAGLGGMLRTAQLENPRIVGQVISVEAAQDVAQVLLENRDGDAQQVRYVNGERQLGGWAERAGVTEASSPWKAQGVYLITGGAGGLGLIFARDIARQAKGVTLILTGRSLLTETTQARLGELEALGATVQYRQLDVGDRDAVTHCVRGIVENFGRLHGIIHSAGVLRDSFIIKKTREELHAVLHAKVAGTLNLDEASRELALDCFICFSSTSGALGNVGQADYAAANAFMDAFAHYRSDLVAQGLRHGRTLSVNWPLWEEGGMQVHAATRESMTQQTGLIPLRSASGCAALAQALSSGSPQLLVAEGAIRRFKSGLSAVAKPVAVAAKPERATSNAASDELQEKAIRYFVRLLSSTLKRPAHSIDAHVQMEAYGIDSILVMDLTRALEQVFGSLSKTLLFEYQTIAALAGHFLQHHRARLSEVLGETQSDVTEAPSPREEAASVTTATASRRPRFGTRHGGFQNEIGQLGDVARFNSTTATNEVGEIAIIGVAGRYPQAGNLEQFWANLSQGRDSITEIPSERWDYKLYYDEDRNKAGKTYSKWGGFIDGVDLFDPLFFNISPREAELMDPQERLFLECVHATLEDAGYTRDSVTQHAGAGQEGSVGVFVGVMYEEYQLYGAQEQARGHNLAVFNSPASIANRISYFCNFNGPSMALDTMCSSSLTAIHLACQSLQRGGCAVAVAGGVNVSVHPNKYLMLAQGKFISGKGRCESFGEGGEGYVPGEGVGAVLL</sequence>
<dbReference type="Pfam" id="PF08659">
    <property type="entry name" value="KR"/>
    <property type="match status" value="1"/>
</dbReference>
<dbReference type="SMART" id="SM00823">
    <property type="entry name" value="PKS_PP"/>
    <property type="match status" value="1"/>
</dbReference>
<proteinExistence type="inferred from homology"/>
<evidence type="ECO:0000313" key="16">
    <source>
        <dbReference type="EMBL" id="RDD79786.1"/>
    </source>
</evidence>
<dbReference type="Gene3D" id="1.10.1200.10">
    <property type="entry name" value="ACP-like"/>
    <property type="match status" value="1"/>
</dbReference>
<feature type="active site" description="Proton acceptor; for dehydratase activity" evidence="11">
    <location>
        <position position="688"/>
    </location>
</feature>
<feature type="domain" description="Carrier" evidence="13">
    <location>
        <begin position="1386"/>
        <end position="1462"/>
    </location>
</feature>
<name>A0A369UGW6_9GAMM</name>
<dbReference type="EMBL" id="QQAH01000025">
    <property type="protein sequence ID" value="RDD79786.1"/>
    <property type="molecule type" value="Genomic_DNA"/>
</dbReference>
<dbReference type="SUPFAM" id="SSF47336">
    <property type="entry name" value="ACP-like"/>
    <property type="match status" value="1"/>
</dbReference>
<evidence type="ECO:0000256" key="10">
    <source>
        <dbReference type="ARBA" id="ARBA00054155"/>
    </source>
</evidence>
<keyword evidence="9" id="KW-0677">Repeat</keyword>
<feature type="region of interest" description="C-terminal hotdog fold" evidence="11">
    <location>
        <begin position="795"/>
        <end position="946"/>
    </location>
</feature>
<dbReference type="RefSeq" id="WP_114847427.1">
    <property type="nucleotide sequence ID" value="NZ_JBHSPE010000016.1"/>
</dbReference>
<dbReference type="SUPFAM" id="SSF51735">
    <property type="entry name" value="NAD(P)-binding Rossmann-fold domains"/>
    <property type="match status" value="2"/>
</dbReference>
<dbReference type="InterPro" id="IPR014030">
    <property type="entry name" value="Ketoacyl_synth_N"/>
</dbReference>
<evidence type="ECO:0000256" key="2">
    <source>
        <dbReference type="ARBA" id="ARBA00004792"/>
    </source>
</evidence>
<dbReference type="PANTHER" id="PTHR43775">
    <property type="entry name" value="FATTY ACID SYNTHASE"/>
    <property type="match status" value="1"/>
</dbReference>
<evidence type="ECO:0000256" key="1">
    <source>
        <dbReference type="ARBA" id="ARBA00004496"/>
    </source>
</evidence>
<dbReference type="InterPro" id="IPR050091">
    <property type="entry name" value="PKS_NRPS_Biosynth_Enz"/>
</dbReference>
<dbReference type="UniPathway" id="UPA00094"/>
<feature type="domain" description="PKS/mFAS DH" evidence="15">
    <location>
        <begin position="659"/>
        <end position="946"/>
    </location>
</feature>
<dbReference type="Gene3D" id="3.40.50.720">
    <property type="entry name" value="NAD(P)-binding Rossmann-like Domain"/>
    <property type="match status" value="1"/>
</dbReference>
<dbReference type="PANTHER" id="PTHR43775:SF37">
    <property type="entry name" value="SI:DKEY-61P9.11"/>
    <property type="match status" value="1"/>
</dbReference>
<dbReference type="PROSITE" id="PS00606">
    <property type="entry name" value="KS3_1"/>
    <property type="match status" value="1"/>
</dbReference>
<dbReference type="InterPro" id="IPR009081">
    <property type="entry name" value="PP-bd_ACP"/>
</dbReference>
<dbReference type="PROSITE" id="PS52004">
    <property type="entry name" value="KS3_2"/>
    <property type="match status" value="2"/>
</dbReference>
<dbReference type="InterPro" id="IPR036736">
    <property type="entry name" value="ACP-like_sf"/>
</dbReference>
<evidence type="ECO:0000256" key="3">
    <source>
        <dbReference type="ARBA" id="ARBA00005194"/>
    </source>
</evidence>
<comment type="function">
    <text evidence="10">Involved in production of the polyketide antibiotic thailandamide.</text>
</comment>
<evidence type="ECO:0000256" key="7">
    <source>
        <dbReference type="ARBA" id="ARBA00022553"/>
    </source>
</evidence>
<dbReference type="InterPro" id="IPR049552">
    <property type="entry name" value="PKS_DH_N"/>
</dbReference>
<keyword evidence="7" id="KW-0597">Phosphoprotein</keyword>
<dbReference type="GO" id="GO:0004315">
    <property type="term" value="F:3-oxoacyl-[acyl-carrier-protein] synthase activity"/>
    <property type="evidence" value="ECO:0007669"/>
    <property type="project" value="InterPro"/>
</dbReference>
<dbReference type="InterPro" id="IPR020807">
    <property type="entry name" value="PKS_DH"/>
</dbReference>
<keyword evidence="17" id="KW-1185">Reference proteome</keyword>
<dbReference type="GO" id="GO:0004312">
    <property type="term" value="F:fatty acid synthase activity"/>
    <property type="evidence" value="ECO:0007669"/>
    <property type="project" value="TreeGrafter"/>
</dbReference>
<dbReference type="GO" id="GO:0005737">
    <property type="term" value="C:cytoplasm"/>
    <property type="evidence" value="ECO:0007669"/>
    <property type="project" value="UniProtKB-SubCell"/>
</dbReference>
<feature type="domain" description="Ketosynthase family 3 (KS3)" evidence="14">
    <location>
        <begin position="30"/>
        <end position="466"/>
    </location>
</feature>
<organism evidence="16 17">
    <name type="scientific">Dyella tabacisoli</name>
    <dbReference type="NCBI Taxonomy" id="2282381"/>
    <lineage>
        <taxon>Bacteria</taxon>
        <taxon>Pseudomonadati</taxon>
        <taxon>Pseudomonadota</taxon>
        <taxon>Gammaproteobacteria</taxon>
        <taxon>Lysobacterales</taxon>
        <taxon>Rhodanobacteraceae</taxon>
        <taxon>Dyella</taxon>
    </lineage>
</organism>
<dbReference type="Pfam" id="PF02801">
    <property type="entry name" value="Ketoacyl-synt_C"/>
    <property type="match status" value="1"/>
</dbReference>
<evidence type="ECO:0000259" key="13">
    <source>
        <dbReference type="PROSITE" id="PS50075"/>
    </source>
</evidence>
<evidence type="ECO:0000259" key="14">
    <source>
        <dbReference type="PROSITE" id="PS52004"/>
    </source>
</evidence>
<evidence type="ECO:0000256" key="9">
    <source>
        <dbReference type="ARBA" id="ARBA00022737"/>
    </source>
</evidence>
<evidence type="ECO:0000256" key="6">
    <source>
        <dbReference type="ARBA" id="ARBA00022490"/>
    </source>
</evidence>
<dbReference type="InterPro" id="IPR006162">
    <property type="entry name" value="Ppantetheine_attach_site"/>
</dbReference>
<dbReference type="InterPro" id="IPR014031">
    <property type="entry name" value="Ketoacyl_synth_C"/>
</dbReference>
<keyword evidence="8" id="KW-0808">Transferase</keyword>
<dbReference type="OrthoDB" id="9778690at2"/>
<comment type="pathway">
    <text evidence="2">Antibiotic biosynthesis.</text>
</comment>
<keyword evidence="6" id="KW-0963">Cytoplasm</keyword>
<dbReference type="SUPFAM" id="SSF53901">
    <property type="entry name" value="Thiolase-like"/>
    <property type="match status" value="2"/>
</dbReference>
<dbReference type="InterPro" id="IPR020841">
    <property type="entry name" value="PKS_Beta-ketoAc_synthase_dom"/>
</dbReference>